<sequence>MRRLLRLTLPFLPLALIAAAPAGAPEVYDRAELYDRIVSDVDRLYWDKARLGPNWADAVERNRARAIAARNPRDFYGAVQAMLTTIGDSHVYAVGPATVALDKARAAGEAGSSFGFSFWRDGAAWRILSVKPGSPAARAGIQIGWQLVSIDGEPAGSDFRSSLDRDSKLLFLDDGGRPRSLTLRGALIAPEPERRAERLPGGILHLALDVFSPGAERWVGDQLRDGPPPAGVILDLRENEGGDADAIARVAGRFFLEKQTLLRRTHRDGFEDVPIAGAGRRAYGGPLAVLVGPRSASGAEAIAAMIDESGRGLTVGDKTSGALTGADEIDLPDGGMLSVAVFDIRTPSGQRIEGRGFTPRYVVRPTVADLRAGRDPVLEKAVALLQEG</sequence>
<evidence type="ECO:0000259" key="2">
    <source>
        <dbReference type="PROSITE" id="PS50106"/>
    </source>
</evidence>
<dbReference type="Gene3D" id="3.90.226.10">
    <property type="entry name" value="2-enoyl-CoA Hydratase, Chain A, domain 1"/>
    <property type="match status" value="1"/>
</dbReference>
<reference evidence="3 4" key="1">
    <citation type="submission" date="2023-02" db="EMBL/GenBank/DDBJ databases">
        <title>Genome sequence of Sphingomonas naphthae.</title>
        <authorList>
            <person name="Kim S."/>
            <person name="Heo J."/>
            <person name="Kwon S.-W."/>
        </authorList>
    </citation>
    <scope>NUCLEOTIDE SEQUENCE [LARGE SCALE GENOMIC DNA]</scope>
    <source>
        <strain evidence="3 4">KACC 18716</strain>
    </source>
</reference>
<dbReference type="InterPro" id="IPR036034">
    <property type="entry name" value="PDZ_sf"/>
</dbReference>
<organism evidence="3 4">
    <name type="scientific">Sphingomonas naphthae</name>
    <dbReference type="NCBI Taxonomy" id="1813468"/>
    <lineage>
        <taxon>Bacteria</taxon>
        <taxon>Pseudomonadati</taxon>
        <taxon>Pseudomonadota</taxon>
        <taxon>Alphaproteobacteria</taxon>
        <taxon>Sphingomonadales</taxon>
        <taxon>Sphingomonadaceae</taxon>
        <taxon>Sphingomonas</taxon>
    </lineage>
</organism>
<accession>A0ABY7TJK8</accession>
<dbReference type="CDD" id="cd07562">
    <property type="entry name" value="Peptidase_S41_TRI"/>
    <property type="match status" value="1"/>
</dbReference>
<dbReference type="PROSITE" id="PS50106">
    <property type="entry name" value="PDZ"/>
    <property type="match status" value="1"/>
</dbReference>
<evidence type="ECO:0000313" key="4">
    <source>
        <dbReference type="Proteomes" id="UP001220395"/>
    </source>
</evidence>
<keyword evidence="4" id="KW-1185">Reference proteome</keyword>
<evidence type="ECO:0000256" key="1">
    <source>
        <dbReference type="SAM" id="SignalP"/>
    </source>
</evidence>
<dbReference type="Gene3D" id="3.30.750.44">
    <property type="match status" value="1"/>
</dbReference>
<feature type="chain" id="PRO_5046762290" evidence="1">
    <location>
        <begin position="25"/>
        <end position="388"/>
    </location>
</feature>
<dbReference type="PANTHER" id="PTHR32060">
    <property type="entry name" value="TAIL-SPECIFIC PROTEASE"/>
    <property type="match status" value="1"/>
</dbReference>
<dbReference type="InterPro" id="IPR001478">
    <property type="entry name" value="PDZ"/>
</dbReference>
<dbReference type="InterPro" id="IPR005151">
    <property type="entry name" value="Tail-specific_protease"/>
</dbReference>
<dbReference type="SMART" id="SM00245">
    <property type="entry name" value="TSPc"/>
    <property type="match status" value="1"/>
</dbReference>
<dbReference type="Proteomes" id="UP001220395">
    <property type="component" value="Chromosome"/>
</dbReference>
<dbReference type="PANTHER" id="PTHR32060:SF30">
    <property type="entry name" value="CARBOXY-TERMINAL PROCESSING PROTEASE CTPA"/>
    <property type="match status" value="1"/>
</dbReference>
<dbReference type="RefSeq" id="WP_273687609.1">
    <property type="nucleotide sequence ID" value="NZ_CP117411.1"/>
</dbReference>
<gene>
    <name evidence="3" type="ORF">PQ455_17675</name>
</gene>
<dbReference type="SUPFAM" id="SSF52096">
    <property type="entry name" value="ClpP/crotonase"/>
    <property type="match status" value="1"/>
</dbReference>
<protein>
    <submittedName>
        <fullName evidence="3">S41 family peptidase</fullName>
    </submittedName>
</protein>
<dbReference type="InterPro" id="IPR041489">
    <property type="entry name" value="PDZ_6"/>
</dbReference>
<proteinExistence type="predicted"/>
<dbReference type="SUPFAM" id="SSF50156">
    <property type="entry name" value="PDZ domain-like"/>
    <property type="match status" value="1"/>
</dbReference>
<dbReference type="Gene3D" id="2.30.42.10">
    <property type="match status" value="1"/>
</dbReference>
<evidence type="ECO:0000313" key="3">
    <source>
        <dbReference type="EMBL" id="WCT73412.1"/>
    </source>
</evidence>
<dbReference type="Pfam" id="PF03572">
    <property type="entry name" value="Peptidase_S41"/>
    <property type="match status" value="1"/>
</dbReference>
<feature type="signal peptide" evidence="1">
    <location>
        <begin position="1"/>
        <end position="24"/>
    </location>
</feature>
<keyword evidence="1" id="KW-0732">Signal</keyword>
<name>A0ABY7TJK8_9SPHN</name>
<dbReference type="Pfam" id="PF17820">
    <property type="entry name" value="PDZ_6"/>
    <property type="match status" value="1"/>
</dbReference>
<dbReference type="InterPro" id="IPR029045">
    <property type="entry name" value="ClpP/crotonase-like_dom_sf"/>
</dbReference>
<feature type="domain" description="PDZ" evidence="2">
    <location>
        <begin position="98"/>
        <end position="183"/>
    </location>
</feature>
<dbReference type="EMBL" id="CP117411">
    <property type="protein sequence ID" value="WCT73412.1"/>
    <property type="molecule type" value="Genomic_DNA"/>
</dbReference>